<proteinExistence type="predicted"/>
<organism evidence="1 2">
    <name type="scientific">Gracilibacillus salinarum</name>
    <dbReference type="NCBI Taxonomy" id="2932255"/>
    <lineage>
        <taxon>Bacteria</taxon>
        <taxon>Bacillati</taxon>
        <taxon>Bacillota</taxon>
        <taxon>Bacilli</taxon>
        <taxon>Bacillales</taxon>
        <taxon>Bacillaceae</taxon>
        <taxon>Gracilibacillus</taxon>
    </lineage>
</organism>
<keyword evidence="2" id="KW-1185">Reference proteome</keyword>
<dbReference type="RefSeq" id="WP_244742663.1">
    <property type="nucleotide sequence ID" value="NZ_CP095071.1"/>
</dbReference>
<gene>
    <name evidence="1" type="ORF">MUN87_18525</name>
</gene>
<dbReference type="Proteomes" id="UP000831537">
    <property type="component" value="Chromosome"/>
</dbReference>
<protein>
    <submittedName>
        <fullName evidence="1">Uncharacterized protein</fullName>
    </submittedName>
</protein>
<accession>A0ABY4GK82</accession>
<sequence length="55" mass="6646">MTISQELKRDLCKSYSNSKELNQKFLMNLESYQQNDKEKEYQQLQGSFDKLLKRP</sequence>
<dbReference type="EMBL" id="CP095071">
    <property type="protein sequence ID" value="UOQ84631.1"/>
    <property type="molecule type" value="Genomic_DNA"/>
</dbReference>
<evidence type="ECO:0000313" key="1">
    <source>
        <dbReference type="EMBL" id="UOQ84631.1"/>
    </source>
</evidence>
<reference evidence="1 2" key="1">
    <citation type="submission" date="2022-04" db="EMBL/GenBank/DDBJ databases">
        <title>Gracilibacillus sp. isolated from saltern.</title>
        <authorList>
            <person name="Won M."/>
            <person name="Lee C.-M."/>
            <person name="Woen H.-Y."/>
            <person name="Kwon S.-W."/>
        </authorList>
    </citation>
    <scope>NUCLEOTIDE SEQUENCE [LARGE SCALE GENOMIC DNA]</scope>
    <source>
        <strain evidence="1 2">SSPM10-3</strain>
    </source>
</reference>
<name>A0ABY4GK82_9BACI</name>
<evidence type="ECO:0000313" key="2">
    <source>
        <dbReference type="Proteomes" id="UP000831537"/>
    </source>
</evidence>